<dbReference type="EMBL" id="JADCTT010000012">
    <property type="protein sequence ID" value="KAF9745876.1"/>
    <property type="molecule type" value="Genomic_DNA"/>
</dbReference>
<proteinExistence type="predicted"/>
<evidence type="ECO:0000313" key="1">
    <source>
        <dbReference type="EMBL" id="KAF9745876.1"/>
    </source>
</evidence>
<dbReference type="PANTHER" id="PTHR31252">
    <property type="entry name" value="DUF4419 DOMAIN-CONTAINING PROTEIN"/>
    <property type="match status" value="1"/>
</dbReference>
<accession>A0A8H7K8H9</accession>
<dbReference type="Pfam" id="PF14388">
    <property type="entry name" value="DUF4419"/>
    <property type="match status" value="1"/>
</dbReference>
<sequence length="444" mass="50483">MPRENGIYFTDCNFGLFALTAADITVAVDENVKPLPLDISTAVTSSTELLNRSCPEELSDQLPYRPKVLMSTFTEFEASDEAFEPTGQIFPSSDGLVRGAIEAWAKHQHLVLRPDEVWFEVLTQLNFYMTKHAEDIRHLFVDHKGKEEITVKEFSWRRVVGAFSQAIQKRIKTPWLYGWIMPGFTTSDENDELTATVLMMGLMQHYFEFSGGVICGLPKVTLLGEREDWVQLLDKLDYLKEFGKEPEEYAQELRPIFSRFVRTWDEPESDETKQFWGQIVRAKKHFSCGGSGAEYDVSGWITGFLKWRPSGDLRVYPLPERALDEDKPNSDANWGGNKNGEVVLDGVTYVQEELFTIPIGYAKVPMKMMDYPERGTNTMAYLLAGNVAVNRTKTSDEEFIRAQPLSAWFMYAPVDTDYKAESPSYGSYSELVDIGEAMTEQCPA</sequence>
<evidence type="ECO:0000313" key="2">
    <source>
        <dbReference type="Proteomes" id="UP000616885"/>
    </source>
</evidence>
<protein>
    <submittedName>
        <fullName evidence="1">Uncharacterized protein</fullName>
    </submittedName>
</protein>
<dbReference type="InterPro" id="IPR025533">
    <property type="entry name" value="DUF4419"/>
</dbReference>
<comment type="caution">
    <text evidence="1">The sequence shown here is derived from an EMBL/GenBank/DDBJ whole genome shotgun (WGS) entry which is preliminary data.</text>
</comment>
<dbReference type="Proteomes" id="UP000616885">
    <property type="component" value="Unassembled WGS sequence"/>
</dbReference>
<reference evidence="1" key="1">
    <citation type="submission" date="2020-10" db="EMBL/GenBank/DDBJ databases">
        <title>High-Quality Genome Resource of Clonostachys rosea strain S41 by Oxford Nanopore Long-Read Sequencing.</title>
        <authorList>
            <person name="Wang H."/>
        </authorList>
    </citation>
    <scope>NUCLEOTIDE SEQUENCE</scope>
    <source>
        <strain evidence="1">S41</strain>
    </source>
</reference>
<dbReference type="AlphaFoldDB" id="A0A8H7K8H9"/>
<dbReference type="PANTHER" id="PTHR31252:SF11">
    <property type="entry name" value="DUF4419 DOMAIN-CONTAINING PROTEIN"/>
    <property type="match status" value="1"/>
</dbReference>
<name>A0A8H7K8H9_BIOOC</name>
<gene>
    <name evidence="1" type="ORF">IM811_004177</name>
</gene>
<organism evidence="1 2">
    <name type="scientific">Bionectria ochroleuca</name>
    <name type="common">Gliocladium roseum</name>
    <dbReference type="NCBI Taxonomy" id="29856"/>
    <lineage>
        <taxon>Eukaryota</taxon>
        <taxon>Fungi</taxon>
        <taxon>Dikarya</taxon>
        <taxon>Ascomycota</taxon>
        <taxon>Pezizomycotina</taxon>
        <taxon>Sordariomycetes</taxon>
        <taxon>Hypocreomycetidae</taxon>
        <taxon>Hypocreales</taxon>
        <taxon>Bionectriaceae</taxon>
        <taxon>Clonostachys</taxon>
    </lineage>
</organism>